<keyword evidence="3" id="KW-1185">Reference proteome</keyword>
<dbReference type="SUPFAM" id="SSF53756">
    <property type="entry name" value="UDP-Glycosyltransferase/glycogen phosphorylase"/>
    <property type="match status" value="1"/>
</dbReference>
<dbReference type="Pfam" id="PF04464">
    <property type="entry name" value="Glyphos_transf"/>
    <property type="match status" value="1"/>
</dbReference>
<dbReference type="InterPro" id="IPR007554">
    <property type="entry name" value="Glycerophosphate_synth"/>
</dbReference>
<keyword evidence="1" id="KW-0812">Transmembrane</keyword>
<keyword evidence="1" id="KW-0472">Membrane</keyword>
<comment type="caution">
    <text evidence="2">The sequence shown here is derived from an EMBL/GenBank/DDBJ whole genome shotgun (WGS) entry which is preliminary data.</text>
</comment>
<evidence type="ECO:0000256" key="1">
    <source>
        <dbReference type="SAM" id="Phobius"/>
    </source>
</evidence>
<feature type="transmembrane region" description="Helical" evidence="1">
    <location>
        <begin position="6"/>
        <end position="39"/>
    </location>
</feature>
<dbReference type="RefSeq" id="WP_263954286.1">
    <property type="nucleotide sequence ID" value="NZ_JAOYFC010000002.1"/>
</dbReference>
<organism evidence="2 3">
    <name type="scientific">Halocynthiibacter halioticoli</name>
    <dbReference type="NCBI Taxonomy" id="2986804"/>
    <lineage>
        <taxon>Bacteria</taxon>
        <taxon>Pseudomonadati</taxon>
        <taxon>Pseudomonadota</taxon>
        <taxon>Alphaproteobacteria</taxon>
        <taxon>Rhodobacterales</taxon>
        <taxon>Paracoccaceae</taxon>
        <taxon>Halocynthiibacter</taxon>
    </lineage>
</organism>
<dbReference type="EMBL" id="JAOYFC010000002">
    <property type="protein sequence ID" value="MCV6825410.1"/>
    <property type="molecule type" value="Genomic_DNA"/>
</dbReference>
<reference evidence="2" key="1">
    <citation type="submission" date="2022-10" db="EMBL/GenBank/DDBJ databases">
        <authorList>
            <person name="Yue Y."/>
        </authorList>
    </citation>
    <scope>NUCLEOTIDE SEQUENCE</scope>
    <source>
        <strain evidence="2">Z654</strain>
    </source>
</reference>
<dbReference type="AlphaFoldDB" id="A0AAE3J260"/>
<dbReference type="Gene3D" id="3.40.50.12580">
    <property type="match status" value="1"/>
</dbReference>
<protein>
    <submittedName>
        <fullName evidence="2">CDP-glycerol glycerophosphotransferase family protein</fullName>
    </submittedName>
</protein>
<gene>
    <name evidence="2" type="ORF">OH136_12690</name>
</gene>
<dbReference type="GO" id="GO:0047355">
    <property type="term" value="F:CDP-glycerol glycerophosphotransferase activity"/>
    <property type="evidence" value="ECO:0007669"/>
    <property type="project" value="InterPro"/>
</dbReference>
<proteinExistence type="predicted"/>
<accession>A0AAE3J260</accession>
<dbReference type="InterPro" id="IPR043148">
    <property type="entry name" value="TagF_C"/>
</dbReference>
<sequence length="476" mass="52759">MTTRSALLLVISFCVIGLFVSPIGGFQVALLLASLISLILLKHLERHLSKVEELFYINASDNCSKLLAYSPLAFVAAAWFWMFDPKIGIGAFCVALSVAALKLYESLLLRRQFLKNHERLCSDLSAQPFELVVHVSGPVTSSYQVNQWVPVLEQLPFRTAIIGRHLALCSKIKGGSIPVIHARKPEHVSQIINSGVRGVLYPGNGIHNSQVLRHIECKHIFINHGESDKVVNQSKFLMAYDYLFVGGQLAKDRLIDAGLPIRDNQVVFVGRPQAEMALEKEIASKDIANILYAPTWEGFTEEANFGSVRDWGLAIVQQLAQLPNVSVTFKPHPMTGTRCKKTMSELKRINAFCAQEDIPVLGKDDSLHSAMNQSDVLITDISSVLNEYLVTEKPVILCNASDETQEKLARTYPSSRAAYILGDPGEVINLITSIKISDDLRSERQKVLSYSLGRFPNGALAEFTEQLARVTNIESK</sequence>
<dbReference type="Proteomes" id="UP001208041">
    <property type="component" value="Unassembled WGS sequence"/>
</dbReference>
<keyword evidence="1" id="KW-1133">Transmembrane helix</keyword>
<evidence type="ECO:0000313" key="3">
    <source>
        <dbReference type="Proteomes" id="UP001208041"/>
    </source>
</evidence>
<name>A0AAE3J260_9RHOB</name>
<evidence type="ECO:0000313" key="2">
    <source>
        <dbReference type="EMBL" id="MCV6825410.1"/>
    </source>
</evidence>
<dbReference type="GO" id="GO:0016020">
    <property type="term" value="C:membrane"/>
    <property type="evidence" value="ECO:0007669"/>
    <property type="project" value="InterPro"/>
</dbReference>